<reference evidence="1 2" key="1">
    <citation type="journal article" date="2014" name="PLoS ONE">
        <title>Global Analysis of Gene Expression Profiles in Physic Nut (Jatropha curcas L.) Seedlings Exposed to Salt Stress.</title>
        <authorList>
            <person name="Zhang L."/>
            <person name="Zhang C."/>
            <person name="Wu P."/>
            <person name="Chen Y."/>
            <person name="Li M."/>
            <person name="Jiang H."/>
            <person name="Wu G."/>
        </authorList>
    </citation>
    <scope>NUCLEOTIDE SEQUENCE [LARGE SCALE GENOMIC DNA]</scope>
    <source>
        <strain evidence="2">cv. GZQX0401</strain>
        <tissue evidence="1">Young leaves</tissue>
    </source>
</reference>
<evidence type="ECO:0000313" key="1">
    <source>
        <dbReference type="EMBL" id="KDP21738.1"/>
    </source>
</evidence>
<protein>
    <submittedName>
        <fullName evidence="1">Uncharacterized protein</fullName>
    </submittedName>
</protein>
<gene>
    <name evidence="1" type="ORF">JCGZ_03274</name>
</gene>
<dbReference type="AlphaFoldDB" id="A0A067JG54"/>
<keyword evidence="2" id="KW-1185">Reference proteome</keyword>
<evidence type="ECO:0000313" key="2">
    <source>
        <dbReference type="Proteomes" id="UP000027138"/>
    </source>
</evidence>
<organism evidence="1 2">
    <name type="scientific">Jatropha curcas</name>
    <name type="common">Barbados nut</name>
    <dbReference type="NCBI Taxonomy" id="180498"/>
    <lineage>
        <taxon>Eukaryota</taxon>
        <taxon>Viridiplantae</taxon>
        <taxon>Streptophyta</taxon>
        <taxon>Embryophyta</taxon>
        <taxon>Tracheophyta</taxon>
        <taxon>Spermatophyta</taxon>
        <taxon>Magnoliopsida</taxon>
        <taxon>eudicotyledons</taxon>
        <taxon>Gunneridae</taxon>
        <taxon>Pentapetalae</taxon>
        <taxon>rosids</taxon>
        <taxon>fabids</taxon>
        <taxon>Malpighiales</taxon>
        <taxon>Euphorbiaceae</taxon>
        <taxon>Crotonoideae</taxon>
        <taxon>Jatropheae</taxon>
        <taxon>Jatropha</taxon>
    </lineage>
</organism>
<dbReference type="Proteomes" id="UP000027138">
    <property type="component" value="Unassembled WGS sequence"/>
</dbReference>
<sequence>MVVRHGDTSWLAAIDDQPEEDAFDEEAKVGVKGDEGRVNIGGWICLTIVCNAWRLWCPTVLLASMSPMEAFIPSLTQCKNQYTGLNAQFQMIIHMLQPAPPPPFAY</sequence>
<accession>A0A067JG54</accession>
<name>A0A067JG54_JATCU</name>
<dbReference type="EMBL" id="KK915569">
    <property type="protein sequence ID" value="KDP21738.1"/>
    <property type="molecule type" value="Genomic_DNA"/>
</dbReference>
<proteinExistence type="predicted"/>